<dbReference type="PANTHER" id="PTHR33734">
    <property type="entry name" value="LYSM DOMAIN-CONTAINING GPI-ANCHORED PROTEIN 2"/>
    <property type="match status" value="1"/>
</dbReference>
<dbReference type="Pfam" id="PF01464">
    <property type="entry name" value="SLT"/>
    <property type="match status" value="1"/>
</dbReference>
<evidence type="ECO:0000256" key="1">
    <source>
        <dbReference type="ARBA" id="ARBA00007734"/>
    </source>
</evidence>
<dbReference type="InterPro" id="IPR018392">
    <property type="entry name" value="LysM"/>
</dbReference>
<comment type="similarity">
    <text evidence="1">Belongs to the transglycosylase Slt family.</text>
</comment>
<evidence type="ECO:0000256" key="2">
    <source>
        <dbReference type="SAM" id="SignalP"/>
    </source>
</evidence>
<accession>A0A562LZZ4</accession>
<dbReference type="CDD" id="cd00118">
    <property type="entry name" value="LysM"/>
    <property type="match status" value="3"/>
</dbReference>
<dbReference type="Proteomes" id="UP000319848">
    <property type="component" value="Unassembled WGS sequence"/>
</dbReference>
<dbReference type="Gene3D" id="3.10.350.10">
    <property type="entry name" value="LysM domain"/>
    <property type="match status" value="3"/>
</dbReference>
<dbReference type="STRING" id="1341154.FCR2A7T_05190"/>
<comment type="caution">
    <text evidence="4">The sequence shown here is derived from an EMBL/GenBank/DDBJ whole genome shotgun (WGS) entry which is preliminary data.</text>
</comment>
<dbReference type="SUPFAM" id="SSF54106">
    <property type="entry name" value="LysM domain"/>
    <property type="match status" value="3"/>
</dbReference>
<dbReference type="GO" id="GO:0000270">
    <property type="term" value="P:peptidoglycan metabolic process"/>
    <property type="evidence" value="ECO:0007669"/>
    <property type="project" value="InterPro"/>
</dbReference>
<dbReference type="InterPro" id="IPR036779">
    <property type="entry name" value="LysM_dom_sf"/>
</dbReference>
<dbReference type="AlphaFoldDB" id="A0A562LZZ4"/>
<dbReference type="SMART" id="SM00257">
    <property type="entry name" value="LysM"/>
    <property type="match status" value="3"/>
</dbReference>
<dbReference type="Pfam" id="PF01476">
    <property type="entry name" value="LysM"/>
    <property type="match status" value="3"/>
</dbReference>
<protein>
    <submittedName>
        <fullName evidence="4">Membrane-bound lytic murein transglycosylase D</fullName>
    </submittedName>
</protein>
<evidence type="ECO:0000313" key="5">
    <source>
        <dbReference type="Proteomes" id="UP000319848"/>
    </source>
</evidence>
<organism evidence="4 5">
    <name type="scientific">Flavobacterium cauense R2A-7</name>
    <dbReference type="NCBI Taxonomy" id="1341154"/>
    <lineage>
        <taxon>Bacteria</taxon>
        <taxon>Pseudomonadati</taxon>
        <taxon>Bacteroidota</taxon>
        <taxon>Flavobacteriia</taxon>
        <taxon>Flavobacteriales</taxon>
        <taxon>Flavobacteriaceae</taxon>
        <taxon>Flavobacterium</taxon>
    </lineage>
</organism>
<dbReference type="PROSITE" id="PS00922">
    <property type="entry name" value="TRANSGLYCOSYLASE"/>
    <property type="match status" value="1"/>
</dbReference>
<dbReference type="InterPro" id="IPR008258">
    <property type="entry name" value="Transglycosylase_SLT_dom_1"/>
</dbReference>
<feature type="domain" description="LysM" evidence="3">
    <location>
        <begin position="590"/>
        <end position="633"/>
    </location>
</feature>
<dbReference type="EMBL" id="VLKQ01000004">
    <property type="protein sequence ID" value="TWI13267.1"/>
    <property type="molecule type" value="Genomic_DNA"/>
</dbReference>
<dbReference type="SUPFAM" id="SSF53955">
    <property type="entry name" value="Lysozyme-like"/>
    <property type="match status" value="1"/>
</dbReference>
<dbReference type="PANTHER" id="PTHR33734:SF22">
    <property type="entry name" value="MEMBRANE-BOUND LYTIC MUREIN TRANSGLYCOSYLASE D"/>
    <property type="match status" value="1"/>
</dbReference>
<name>A0A562LZZ4_9FLAO</name>
<keyword evidence="5" id="KW-1185">Reference proteome</keyword>
<dbReference type="InterPro" id="IPR023346">
    <property type="entry name" value="Lysozyme-like_dom_sf"/>
</dbReference>
<dbReference type="Gene3D" id="1.10.530.10">
    <property type="match status" value="1"/>
</dbReference>
<dbReference type="InterPro" id="IPR000189">
    <property type="entry name" value="Transglyc_AS"/>
</dbReference>
<reference evidence="4 5" key="1">
    <citation type="journal article" date="2015" name="Stand. Genomic Sci.">
        <title>Genomic Encyclopedia of Bacterial and Archaeal Type Strains, Phase III: the genomes of soil and plant-associated and newly described type strains.</title>
        <authorList>
            <person name="Whitman W.B."/>
            <person name="Woyke T."/>
            <person name="Klenk H.P."/>
            <person name="Zhou Y."/>
            <person name="Lilburn T.G."/>
            <person name="Beck B.J."/>
            <person name="De Vos P."/>
            <person name="Vandamme P."/>
            <person name="Eisen J.A."/>
            <person name="Garrity G."/>
            <person name="Hugenholtz P."/>
            <person name="Kyrpides N.C."/>
        </authorList>
    </citation>
    <scope>NUCLEOTIDE SEQUENCE [LARGE SCALE GENOMIC DNA]</scope>
    <source>
        <strain evidence="4 5">CGMCC 1.7270</strain>
    </source>
</reference>
<dbReference type="GO" id="GO:0008933">
    <property type="term" value="F:peptidoglycan lytic transglycosylase activity"/>
    <property type="evidence" value="ECO:0007669"/>
    <property type="project" value="InterPro"/>
</dbReference>
<proteinExistence type="inferred from homology"/>
<dbReference type="CDD" id="cd16894">
    <property type="entry name" value="MltD-like"/>
    <property type="match status" value="1"/>
</dbReference>
<gene>
    <name evidence="4" type="ORF">IP98_01250</name>
</gene>
<evidence type="ECO:0000313" key="4">
    <source>
        <dbReference type="EMBL" id="TWI13267.1"/>
    </source>
</evidence>
<feature type="domain" description="LysM" evidence="3">
    <location>
        <begin position="430"/>
        <end position="473"/>
    </location>
</feature>
<dbReference type="GO" id="GO:0016020">
    <property type="term" value="C:membrane"/>
    <property type="evidence" value="ECO:0007669"/>
    <property type="project" value="InterPro"/>
</dbReference>
<dbReference type="PROSITE" id="PS51782">
    <property type="entry name" value="LYSM"/>
    <property type="match status" value="3"/>
</dbReference>
<feature type="signal peptide" evidence="2">
    <location>
        <begin position="1"/>
        <end position="29"/>
    </location>
</feature>
<keyword evidence="2" id="KW-0732">Signal</keyword>
<evidence type="ECO:0000259" key="3">
    <source>
        <dbReference type="PROSITE" id="PS51782"/>
    </source>
</evidence>
<feature type="chain" id="PRO_5022003573" evidence="2">
    <location>
        <begin position="30"/>
        <end position="635"/>
    </location>
</feature>
<feature type="domain" description="LysM" evidence="3">
    <location>
        <begin position="515"/>
        <end position="558"/>
    </location>
</feature>
<sequence length="635" mass="73041">MIMSYKITRMNKIKAFSLVFGIFSLAAMAQESAEKEVQLTQLPKLSYLDSIKSTFVYHETSNCIDEMWMKELNNQELFDEMQSEIAKVNSSEAVSYDLSTDLLKERLKKLDEKSPFNVEYNPTVENVIKSFLKNRPRAFERLMAVSEYYFPMFESKLSKYDLPLEIKYLAIVESALNPLAKSRVGASGLWQFMYETGKQYNLEVNSYVDERYDPLKATEAACQYFTNMFKIFGDWDLVLASYNTGPGNISKAIRRSGGHTNYWNIRKYMHPETQGYLPAFYATMYVYEYKKEHGIVPKKASTTYFETDTVMVKKQMSFKQIADLLDMPEEQLRFLNPIYKRNVVPFVSDKAHYIRLPKNKLAIFTSNEDKVYAYIDYEESKREKQEFKVKKPRIFTRDSIQTAVASSENNQNSAEEEEVVTKAVKKLKTKFYTVKRGDNLSEISEKNNVSIAELKKWNKIKGTSVNAGQKLKIQYETSVVVAEKTARKKKIDTLKVSEPVVKSTEPKTEVAVNEKMYVVQKGENLTQIAAKNNITIAQLKEWNSLEDEGIKAGQELKIQSSEETVAAVEKEDKKEVKKTSIKTRSFEKERMYVVQKGDSLISISKKQGTTVAEIKKLNNIKGDNIQPGMKLKING</sequence>